<dbReference type="Gene3D" id="3.90.1150.50">
    <property type="entry name" value="Transcription-repair-coupling factor, D7 domain"/>
    <property type="match status" value="1"/>
</dbReference>
<accession>A0A7X2XF42</accession>
<comment type="caution">
    <text evidence="16">The sequence shown here is derived from an EMBL/GenBank/DDBJ whole genome shotgun (WGS) entry which is preliminary data.</text>
</comment>
<dbReference type="Pfam" id="PF00270">
    <property type="entry name" value="DEAD"/>
    <property type="match status" value="1"/>
</dbReference>
<dbReference type="PANTHER" id="PTHR47964">
    <property type="entry name" value="ATP-DEPENDENT DNA HELICASE HOMOLOG RECG, CHLOROPLASTIC"/>
    <property type="match status" value="1"/>
</dbReference>
<keyword evidence="2 13" id="KW-0963">Cytoplasm</keyword>
<dbReference type="SMART" id="SM00487">
    <property type="entry name" value="DEXDc"/>
    <property type="match status" value="1"/>
</dbReference>
<dbReference type="GO" id="GO:0000716">
    <property type="term" value="P:transcription-coupled nucleotide-excision repair, DNA damage recognition"/>
    <property type="evidence" value="ECO:0007669"/>
    <property type="project" value="UniProtKB-UniRule"/>
</dbReference>
<feature type="domain" description="Helicase ATP-binding" evidence="14">
    <location>
        <begin position="565"/>
        <end position="726"/>
    </location>
</feature>
<dbReference type="SUPFAM" id="SSF141259">
    <property type="entry name" value="CarD-like"/>
    <property type="match status" value="1"/>
</dbReference>
<dbReference type="InterPro" id="IPR041471">
    <property type="entry name" value="UvrB_inter"/>
</dbReference>
<comment type="similarity">
    <text evidence="10 13">In the N-terminal section; belongs to the UvrB family.</text>
</comment>
<dbReference type="InterPro" id="IPR014001">
    <property type="entry name" value="Helicase_ATP-bd"/>
</dbReference>
<gene>
    <name evidence="13 16" type="primary">mfd</name>
    <name evidence="16" type="ORF">GMD11_04260</name>
    <name evidence="17" type="ORF">GMD18_03905</name>
</gene>
<dbReference type="Pfam" id="PF03461">
    <property type="entry name" value="TRCF"/>
    <property type="match status" value="1"/>
</dbReference>
<evidence type="ECO:0000256" key="4">
    <source>
        <dbReference type="ARBA" id="ARBA00022763"/>
    </source>
</evidence>
<dbReference type="PANTHER" id="PTHR47964:SF1">
    <property type="entry name" value="ATP-DEPENDENT DNA HELICASE HOMOLOG RECG, CHLOROPLASTIC"/>
    <property type="match status" value="1"/>
</dbReference>
<evidence type="ECO:0000256" key="7">
    <source>
        <dbReference type="ARBA" id="ARBA00022840"/>
    </source>
</evidence>
<dbReference type="InterPro" id="IPR037235">
    <property type="entry name" value="TRCF-like_C_D7"/>
</dbReference>
<dbReference type="FunFam" id="3.40.50.300:FF:000546">
    <property type="entry name" value="Transcription-repair-coupling factor"/>
    <property type="match status" value="1"/>
</dbReference>
<evidence type="ECO:0000256" key="12">
    <source>
        <dbReference type="ARBA" id="ARBA00070128"/>
    </source>
</evidence>
<dbReference type="NCBIfam" id="TIGR00580">
    <property type="entry name" value="mfd"/>
    <property type="match status" value="1"/>
</dbReference>
<name>A0A7X2XF42_9FIRM</name>
<comment type="similarity">
    <text evidence="11 13">In the C-terminal section; belongs to the helicase family. RecG subfamily.</text>
</comment>
<dbReference type="Pfam" id="PF00271">
    <property type="entry name" value="Helicase_C"/>
    <property type="match status" value="1"/>
</dbReference>
<dbReference type="PROSITE" id="PS51194">
    <property type="entry name" value="HELICASE_CTER"/>
    <property type="match status" value="1"/>
</dbReference>
<dbReference type="InterPro" id="IPR027417">
    <property type="entry name" value="P-loop_NTPase"/>
</dbReference>
<dbReference type="Pfam" id="PF17757">
    <property type="entry name" value="UvrB_inter"/>
    <property type="match status" value="1"/>
</dbReference>
<dbReference type="GO" id="GO:0003684">
    <property type="term" value="F:damaged DNA binding"/>
    <property type="evidence" value="ECO:0007669"/>
    <property type="project" value="InterPro"/>
</dbReference>
<keyword evidence="5 13" id="KW-0378">Hydrolase</keyword>
<dbReference type="RefSeq" id="WP_155163752.1">
    <property type="nucleotide sequence ID" value="NZ_WNBG01000002.1"/>
</dbReference>
<evidence type="ECO:0000256" key="5">
    <source>
        <dbReference type="ARBA" id="ARBA00022801"/>
    </source>
</evidence>
<comment type="subcellular location">
    <subcellularLocation>
        <location evidence="1 13">Cytoplasm</location>
    </subcellularLocation>
</comment>
<dbReference type="InterPro" id="IPR005118">
    <property type="entry name" value="TRCF_C"/>
</dbReference>
<evidence type="ECO:0000259" key="14">
    <source>
        <dbReference type="PROSITE" id="PS51192"/>
    </source>
</evidence>
<keyword evidence="6" id="KW-0347">Helicase</keyword>
<dbReference type="Gene3D" id="3.40.50.11180">
    <property type="match status" value="1"/>
</dbReference>
<evidence type="ECO:0000313" key="19">
    <source>
        <dbReference type="Proteomes" id="UP000484547"/>
    </source>
</evidence>
<dbReference type="SUPFAM" id="SSF52540">
    <property type="entry name" value="P-loop containing nucleoside triphosphate hydrolases"/>
    <property type="match status" value="4"/>
</dbReference>
<dbReference type="Gene3D" id="2.40.10.170">
    <property type="match status" value="1"/>
</dbReference>
<dbReference type="SUPFAM" id="SSF143517">
    <property type="entry name" value="TRCF domain-like"/>
    <property type="match status" value="1"/>
</dbReference>
<dbReference type="OrthoDB" id="9804325at2"/>
<reference evidence="18 19" key="1">
    <citation type="journal article" date="2019" name="Nat. Med.">
        <title>A library of human gut bacterial isolates paired with longitudinal multiomics data enables mechanistic microbiome research.</title>
        <authorList>
            <person name="Poyet M."/>
            <person name="Groussin M."/>
            <person name="Gibbons S.M."/>
            <person name="Avila-Pacheco J."/>
            <person name="Jiang X."/>
            <person name="Kearney S.M."/>
            <person name="Perrotta A.R."/>
            <person name="Berdy B."/>
            <person name="Zhao S."/>
            <person name="Lieberman T.D."/>
            <person name="Swanson P.K."/>
            <person name="Smith M."/>
            <person name="Roesemann S."/>
            <person name="Alexander J.E."/>
            <person name="Rich S.A."/>
            <person name="Livny J."/>
            <person name="Vlamakis H."/>
            <person name="Clish C."/>
            <person name="Bullock K."/>
            <person name="Deik A."/>
            <person name="Scott J."/>
            <person name="Pierce K.A."/>
            <person name="Xavier R.J."/>
            <person name="Alm E.J."/>
        </authorList>
    </citation>
    <scope>NUCLEOTIDE SEQUENCE [LARGE SCALE GENOMIC DNA]</scope>
    <source>
        <strain evidence="16 19">BIOML-A13</strain>
        <strain evidence="17 18">BIOML-A3</strain>
    </source>
</reference>
<dbReference type="InterPro" id="IPR001650">
    <property type="entry name" value="Helicase_C-like"/>
</dbReference>
<dbReference type="EC" id="3.6.4.-" evidence="13"/>
<organism evidence="16 19">
    <name type="scientific">Phascolarctobacterium faecium</name>
    <dbReference type="NCBI Taxonomy" id="33025"/>
    <lineage>
        <taxon>Bacteria</taxon>
        <taxon>Bacillati</taxon>
        <taxon>Bacillota</taxon>
        <taxon>Negativicutes</taxon>
        <taxon>Acidaminococcales</taxon>
        <taxon>Acidaminococcaceae</taxon>
        <taxon>Phascolarctobacterium</taxon>
    </lineage>
</organism>
<dbReference type="Gene3D" id="3.40.50.300">
    <property type="entry name" value="P-loop containing nucleotide triphosphate hydrolases"/>
    <property type="match status" value="2"/>
</dbReference>
<keyword evidence="7 13" id="KW-0067">ATP-binding</keyword>
<evidence type="ECO:0000313" key="17">
    <source>
        <dbReference type="EMBL" id="MTU03549.1"/>
    </source>
</evidence>
<dbReference type="Gene3D" id="3.30.2060.10">
    <property type="entry name" value="Penicillin-binding protein 1b domain"/>
    <property type="match status" value="1"/>
</dbReference>
<dbReference type="GO" id="GO:0003678">
    <property type="term" value="F:DNA helicase activity"/>
    <property type="evidence" value="ECO:0007669"/>
    <property type="project" value="TreeGrafter"/>
</dbReference>
<dbReference type="Proteomes" id="UP000443070">
    <property type="component" value="Unassembled WGS sequence"/>
</dbReference>
<dbReference type="GO" id="GO:0016787">
    <property type="term" value="F:hydrolase activity"/>
    <property type="evidence" value="ECO:0007669"/>
    <property type="project" value="UniProtKB-KW"/>
</dbReference>
<evidence type="ECO:0000256" key="11">
    <source>
        <dbReference type="ARBA" id="ARBA00061399"/>
    </source>
</evidence>
<dbReference type="GO" id="GO:0005737">
    <property type="term" value="C:cytoplasm"/>
    <property type="evidence" value="ECO:0007669"/>
    <property type="project" value="UniProtKB-SubCell"/>
</dbReference>
<dbReference type="EMBL" id="WNBW01000002">
    <property type="protein sequence ID" value="MTU03549.1"/>
    <property type="molecule type" value="Genomic_DNA"/>
</dbReference>
<keyword evidence="8 13" id="KW-0238">DNA-binding</keyword>
<evidence type="ECO:0000256" key="2">
    <source>
        <dbReference type="ARBA" id="ARBA00022490"/>
    </source>
</evidence>
<dbReference type="HAMAP" id="MF_00969">
    <property type="entry name" value="TRCF"/>
    <property type="match status" value="1"/>
</dbReference>
<keyword evidence="3 13" id="KW-0547">Nucleotide-binding</keyword>
<dbReference type="SMART" id="SM01058">
    <property type="entry name" value="CarD_TRCF"/>
    <property type="match status" value="1"/>
</dbReference>
<evidence type="ECO:0000256" key="13">
    <source>
        <dbReference type="HAMAP-Rule" id="MF_00969"/>
    </source>
</evidence>
<dbReference type="Proteomes" id="UP000484547">
    <property type="component" value="Unassembled WGS sequence"/>
</dbReference>
<dbReference type="InterPro" id="IPR003711">
    <property type="entry name" value="CarD-like/TRCF_RID"/>
</dbReference>
<dbReference type="InterPro" id="IPR011545">
    <property type="entry name" value="DEAD/DEAH_box_helicase_dom"/>
</dbReference>
<dbReference type="SMART" id="SM00982">
    <property type="entry name" value="TRCF"/>
    <property type="match status" value="1"/>
</dbReference>
<dbReference type="InterPro" id="IPR047112">
    <property type="entry name" value="RecG/Mfd"/>
</dbReference>
<dbReference type="InterPro" id="IPR036101">
    <property type="entry name" value="CarD-like/TRCF_RID_sf"/>
</dbReference>
<evidence type="ECO:0000313" key="18">
    <source>
        <dbReference type="Proteomes" id="UP000443070"/>
    </source>
</evidence>
<dbReference type="Pfam" id="PF02559">
    <property type="entry name" value="CarD_TRCF_RID"/>
    <property type="match status" value="1"/>
</dbReference>
<evidence type="ECO:0000256" key="8">
    <source>
        <dbReference type="ARBA" id="ARBA00023125"/>
    </source>
</evidence>
<keyword evidence="4 13" id="KW-0227">DNA damage</keyword>
<dbReference type="EMBL" id="WNBM01000002">
    <property type="protein sequence ID" value="MTT75487.1"/>
    <property type="molecule type" value="Genomic_DNA"/>
</dbReference>
<evidence type="ECO:0000259" key="15">
    <source>
        <dbReference type="PROSITE" id="PS51194"/>
    </source>
</evidence>
<dbReference type="GO" id="GO:0005524">
    <property type="term" value="F:ATP binding"/>
    <property type="evidence" value="ECO:0007669"/>
    <property type="project" value="UniProtKB-UniRule"/>
</dbReference>
<dbReference type="CDD" id="cd17991">
    <property type="entry name" value="DEXHc_TRCF"/>
    <property type="match status" value="1"/>
</dbReference>
<evidence type="ECO:0000313" key="16">
    <source>
        <dbReference type="EMBL" id="MTT75487.1"/>
    </source>
</evidence>
<evidence type="ECO:0000256" key="1">
    <source>
        <dbReference type="ARBA" id="ARBA00004496"/>
    </source>
</evidence>
<evidence type="ECO:0000256" key="9">
    <source>
        <dbReference type="ARBA" id="ARBA00023204"/>
    </source>
</evidence>
<dbReference type="PROSITE" id="PS51192">
    <property type="entry name" value="HELICASE_ATP_BIND_1"/>
    <property type="match status" value="1"/>
</dbReference>
<evidence type="ECO:0000256" key="6">
    <source>
        <dbReference type="ARBA" id="ARBA00022806"/>
    </source>
</evidence>
<keyword evidence="18" id="KW-1185">Reference proteome</keyword>
<evidence type="ECO:0000256" key="10">
    <source>
        <dbReference type="ARBA" id="ARBA00061104"/>
    </source>
</evidence>
<sequence length="1092" mass="122847">MKLQLLDAIGEITEARTAAGLWQQGQGCSLTGLSGASKTVFLAALDRLLPEQGSLVFLLSGRDDIREYRRTLNCFYSDLLMQELYPVDLPLVQADSRNREIQAGRVAAMRILQGEERGIVFVTAEALLQKLPIPQKVLGSGVVVTLGQQLEQQELLERLIELGYERTTQVDAIGQFCLRGDILDIFPINSQYPARIEWFDDTIDAMRSFDLDNQRSIESLSAVKIVPLQIESGEDFSASVFDYLSASTRLVVDEPSRLFELLQKLYTESSGYADELWSPAELEGFCAQKRAWVVAALGHSRLQLFKDINVPVRSVAPYNRNLELLTGDLQGWLADGQVPVVMMSSDIKARGLADSLQSRNLNAAFVKEGALLRPGRITVISGELTAGFRFWNENWLLLTENDIFGMQKKRRLHTKNSGAQLQYFSEIKAGDYVVHSVHGIGRYIGVENVLVDGVHRDYLLLAYAGDDKLYVPVEQVGMLHKYVGNEGQAPRLSKMGGADWKRVQSKARAAITELAEELLRLYAQRKIVPGHAFAEDTEWQRDFEERFPYEETPDQLKAIAEIKADMEKPEPMDRLLCGDVGYGKTEVAIRAAFKAVMDGKQVAVMVPTTVLAQQHFMTFKERMQPFGVKVEMVSRFCTPREQKRILNDLENGQVDVLIGTHRLLQQDVLFPDLGLLVIDEEQRFGVAQKEKIKRWKTGVDVLTLSATPIPRTLHLALVNGRDMSVIESPPEERLPVETYVAEYNPGMIKEALEREMRRGGRIYYVHNRVLGLENIAADLRSLVPGINIRIAHGQMSEDMLEDAMIAFYEGSCDVLLSTSIIENGLDVPLANTIIIDGAENFGLSQLYQMRGRVGRSSRLAYAYFVYKRNRALSEVAEKRLQAIRDFTELGAGFKIAMRDLEIRGAGNLLGAQQHGHIAGVGFAAYCDMLERTIRKLKDGVEDGIPEPDPVLEISVDGYIPDDYIADPRYKLELYRRFAGLDYGEKDDLLDEIIDRFGEPPEEVEVLWRVACLRALCRLLHIRGISVKPGELRITFAENAAIDPTALMQLISEQQQYMNFKSGVQAQLIFRTVKLKTDSLTWLEKNLPRLAFD</sequence>
<keyword evidence="9 13" id="KW-0234">DNA repair</keyword>
<dbReference type="InterPro" id="IPR004576">
    <property type="entry name" value="Mfd"/>
</dbReference>
<protein>
    <recommendedName>
        <fullName evidence="12 13">Transcription-repair-coupling factor</fullName>
        <shortName evidence="13">TRCF</shortName>
        <ecNumber evidence="13">3.6.4.-</ecNumber>
    </recommendedName>
</protein>
<feature type="domain" description="Helicase C-terminal" evidence="15">
    <location>
        <begin position="747"/>
        <end position="901"/>
    </location>
</feature>
<dbReference type="AlphaFoldDB" id="A0A7X2XF42"/>
<dbReference type="SMART" id="SM00490">
    <property type="entry name" value="HELICc"/>
    <property type="match status" value="1"/>
</dbReference>
<comment type="function">
    <text evidence="13">Couples transcription and DNA repair by recognizing RNA polymerase (RNAP) stalled at DNA lesions. Mediates ATP-dependent release of RNAP and its truncated transcript from the DNA, and recruitment of nucleotide excision repair machinery to the damaged site.</text>
</comment>
<evidence type="ECO:0000256" key="3">
    <source>
        <dbReference type="ARBA" id="ARBA00022741"/>
    </source>
</evidence>
<proteinExistence type="inferred from homology"/>
<dbReference type="GO" id="GO:0006355">
    <property type="term" value="P:regulation of DNA-templated transcription"/>
    <property type="evidence" value="ECO:0007669"/>
    <property type="project" value="UniProtKB-UniRule"/>
</dbReference>